<gene>
    <name evidence="1" type="ORF">HYG85_23855</name>
</gene>
<reference evidence="1 2" key="1">
    <citation type="submission" date="2020-07" db="EMBL/GenBank/DDBJ databases">
        <title>Vallitalea guaymasensis genome.</title>
        <authorList>
            <person name="Postec A."/>
        </authorList>
    </citation>
    <scope>NUCLEOTIDE SEQUENCE [LARGE SCALE GENOMIC DNA]</scope>
    <source>
        <strain evidence="1 2">Ra1766G1</strain>
    </source>
</reference>
<dbReference type="KEGG" id="vgu:HYG85_23855"/>
<evidence type="ECO:0000313" key="1">
    <source>
        <dbReference type="EMBL" id="QUH31803.1"/>
    </source>
</evidence>
<sequence>MNNRNEFPMDTVTLVDPYVVQTLQTVIGNRILVDTLRGAIQGTLVDVKPDHIVLKEREDDQPVFVRIQQIVFVMPISE</sequence>
<protein>
    <submittedName>
        <fullName evidence="1">DUF2642 domain-containing protein</fullName>
    </submittedName>
</protein>
<dbReference type="EMBL" id="CP058561">
    <property type="protein sequence ID" value="QUH31803.1"/>
    <property type="molecule type" value="Genomic_DNA"/>
</dbReference>
<evidence type="ECO:0000313" key="2">
    <source>
        <dbReference type="Proteomes" id="UP000677305"/>
    </source>
</evidence>
<name>A0A8J8MF96_9FIRM</name>
<dbReference type="Pfam" id="PF10842">
    <property type="entry name" value="DUF2642"/>
    <property type="match status" value="1"/>
</dbReference>
<dbReference type="AlphaFoldDB" id="A0A8J8MF96"/>
<dbReference type="Proteomes" id="UP000677305">
    <property type="component" value="Chromosome"/>
</dbReference>
<organism evidence="1 2">
    <name type="scientific">Vallitalea guaymasensis</name>
    <dbReference type="NCBI Taxonomy" id="1185412"/>
    <lineage>
        <taxon>Bacteria</taxon>
        <taxon>Bacillati</taxon>
        <taxon>Bacillota</taxon>
        <taxon>Clostridia</taxon>
        <taxon>Lachnospirales</taxon>
        <taxon>Vallitaleaceae</taxon>
        <taxon>Vallitalea</taxon>
    </lineage>
</organism>
<dbReference type="RefSeq" id="WP_193774687.1">
    <property type="nucleotide sequence ID" value="NZ_CP058561.1"/>
</dbReference>
<accession>A0A8J8MF96</accession>
<dbReference type="InterPro" id="IPR020139">
    <property type="entry name" value="DUF2642"/>
</dbReference>
<keyword evidence="2" id="KW-1185">Reference proteome</keyword>
<proteinExistence type="predicted"/>